<feature type="domain" description="Cyclic nucleotide-binding" evidence="11">
    <location>
        <begin position="1075"/>
        <end position="1166"/>
    </location>
</feature>
<dbReference type="Pfam" id="PF03219">
    <property type="entry name" value="TLC"/>
    <property type="match status" value="1"/>
</dbReference>
<dbReference type="InterPro" id="IPR018490">
    <property type="entry name" value="cNMP-bd_dom_sf"/>
</dbReference>
<evidence type="ECO:0000256" key="1">
    <source>
        <dbReference type="ARBA" id="ARBA00004141"/>
    </source>
</evidence>
<dbReference type="GO" id="GO:0005524">
    <property type="term" value="F:ATP binding"/>
    <property type="evidence" value="ECO:0007669"/>
    <property type="project" value="UniProtKB-KW"/>
</dbReference>
<dbReference type="PANTHER" id="PTHR11635:SF152">
    <property type="entry name" value="CAMP-DEPENDENT PROTEIN KINASE TYPE I REGULATORY SUBUNIT-RELATED"/>
    <property type="match status" value="1"/>
</dbReference>
<feature type="transmembrane region" description="Helical" evidence="9">
    <location>
        <begin position="20"/>
        <end position="40"/>
    </location>
</feature>
<dbReference type="GO" id="GO:0004862">
    <property type="term" value="F:cAMP-dependent protein kinase inhibitor activity"/>
    <property type="evidence" value="ECO:0007669"/>
    <property type="project" value="TreeGrafter"/>
</dbReference>
<feature type="transmembrane region" description="Helical" evidence="9">
    <location>
        <begin position="302"/>
        <end position="328"/>
    </location>
</feature>
<evidence type="ECO:0000256" key="2">
    <source>
        <dbReference type="ARBA" id="ARBA00022448"/>
    </source>
</evidence>
<keyword evidence="8" id="KW-0010">Activator</keyword>
<evidence type="ECO:0000256" key="3">
    <source>
        <dbReference type="ARBA" id="ARBA00022692"/>
    </source>
</evidence>
<dbReference type="InterPro" id="IPR050503">
    <property type="entry name" value="cAMP-dep_PK_reg_su-like"/>
</dbReference>
<gene>
    <name evidence="12" type="ORF">D7Z26_19675</name>
</gene>
<evidence type="ECO:0000256" key="7">
    <source>
        <dbReference type="ARBA" id="ARBA00023136"/>
    </source>
</evidence>
<comment type="similarity">
    <text evidence="9">Belongs to the ADP/ATP translocase tlc family.</text>
</comment>
<dbReference type="Gene3D" id="1.25.10.10">
    <property type="entry name" value="Leucine-rich Repeat Variant"/>
    <property type="match status" value="2"/>
</dbReference>
<protein>
    <recommendedName>
        <fullName evidence="9">ADP,ATP carrier protein</fullName>
    </recommendedName>
</protein>
<dbReference type="SUPFAM" id="SSF48371">
    <property type="entry name" value="ARM repeat"/>
    <property type="match status" value="1"/>
</dbReference>
<feature type="transmembrane region" description="Helical" evidence="9">
    <location>
        <begin position="83"/>
        <end position="102"/>
    </location>
</feature>
<dbReference type="SUPFAM" id="SSF103473">
    <property type="entry name" value="MFS general substrate transporter"/>
    <property type="match status" value="1"/>
</dbReference>
<dbReference type="SMART" id="SM00100">
    <property type="entry name" value="cNMP"/>
    <property type="match status" value="2"/>
</dbReference>
<keyword evidence="7 9" id="KW-0472">Membrane</keyword>
<dbReference type="Pfam" id="PF13646">
    <property type="entry name" value="HEAT_2"/>
    <property type="match status" value="1"/>
</dbReference>
<dbReference type="InterPro" id="IPR014710">
    <property type="entry name" value="RmlC-like_jellyroll"/>
</dbReference>
<feature type="domain" description="Cyclic nucleotide-binding" evidence="11">
    <location>
        <begin position="904"/>
        <end position="1019"/>
    </location>
</feature>
<dbReference type="PROSITE" id="PS50042">
    <property type="entry name" value="CNMP_BINDING_3"/>
    <property type="match status" value="2"/>
</dbReference>
<evidence type="ECO:0000256" key="6">
    <source>
        <dbReference type="ARBA" id="ARBA00022989"/>
    </source>
</evidence>
<keyword evidence="6 9" id="KW-1133">Transmembrane helix</keyword>
<dbReference type="GO" id="GO:0005829">
    <property type="term" value="C:cytosol"/>
    <property type="evidence" value="ECO:0007669"/>
    <property type="project" value="TreeGrafter"/>
</dbReference>
<dbReference type="SUPFAM" id="SSF51206">
    <property type="entry name" value="cAMP-binding domain-like"/>
    <property type="match status" value="2"/>
</dbReference>
<feature type="transmembrane region" description="Helical" evidence="9">
    <location>
        <begin position="391"/>
        <end position="407"/>
    </location>
</feature>
<dbReference type="AlphaFoldDB" id="A0A494XMW5"/>
<evidence type="ECO:0000256" key="4">
    <source>
        <dbReference type="ARBA" id="ARBA00022741"/>
    </source>
</evidence>
<feature type="compositionally biased region" description="Polar residues" evidence="10">
    <location>
        <begin position="1024"/>
        <end position="1033"/>
    </location>
</feature>
<sequence>MFNLIWGKSDEDKRENARVIGLFFYLFCVVSASTIGRTAADTLFLSRFDSSQLSFMYLPQAASLILAGFLFQRYGGRVRLDRLILFLIPALSVLVALSRVGVGLDFIWVYPVIYVGYDVINFLMIVCFWQFASSVLDQRKVKKTIPLVGSGGIVGGIVSGFGLKLIAPLVGTANLIFFYAGLQVLALLAVVLVRRMSANAEEMFDGPKKAKAPSGSGAKEPGSGLFKNVPHLKYVAILSAALVLSLTFVDYQFKVILRGTLQNDALAGFMGSFYGFSGLCALIVQLFVAGKLVSRFGVMTSILVFPLALLAGSLGVLFVPVLAMAIVVKGSDKVLGDTINSSVNQLIMFPISPKWRNRSKSFLDGVVRNGAKGLAAISLIILSPILSAREFSFVVIGLLGIGIYAAVRVKGAYLKMLLSTLEERGNDLQEDELDLMDPASRQLLIDALGSPDRQQVLYALRILGNMGSFDLAPYVPTLLRHPSAEVGVEALLYAERTKPAGMEKELLPILDSASSHPKVISQALITLSAYAKEDHLERISGKLEAEDIEIRAGAIAGLIKYYGIEGMFRAVGTLKALIESASEEERTAMASLFGRIGIREFYKPLIPLLQDSSADVQKCALQSAGNLGVTELVVHIVPLLQESQTRREAIEALASYDAKAILPMLEPYLDGDKPSLHVPKVFERIGNQAAFSLLFRKYDAVSHGMRDKLLDALVGIKNKDIKADYKEIERLALMELDSYGRFAEHSAWNAEHARDEEVLDAAGQSRLTMIRRVFQLLGLAYDPKTIDAVYVGWSEGDARRQANAAEVMDQMLQGELRTELTRWMLAPSVTTAKGGKTKREQLEWLYEHGDEGLREVARYAISEEETEAASVQSAGRVGSYADEADGDLLRERMWTMRALKKASLFEGFTSKDLLPIVRYLKPVDVPAGEFVFQAKDPGDSLYLVREGRAGVYRNGIKVDEREAGDSFGQTAVLTRRLRTAAVRAETNMRLLRLDSADFYEALFDRTELALEMMKRLSRKLRSAMANQAPTQQGGKDDSSGRFSEAAATAETTGIASEPHNQVILRRVLVLQKIELFAHLSQDDFIRLAHRVEEVVYEPGEAICRMDEYGDTMFGIIEGGIRVHRGTETLADLGVGQCFGEMAIIDSGPRSADCTAVERTVLLRLHRHQVFSFCFQQIDVLKGMVRVLADRLREIS</sequence>
<proteinExistence type="inferred from homology"/>
<evidence type="ECO:0000313" key="13">
    <source>
        <dbReference type="Proteomes" id="UP000282076"/>
    </source>
</evidence>
<dbReference type="CDD" id="cd00038">
    <property type="entry name" value="CAP_ED"/>
    <property type="match status" value="2"/>
</dbReference>
<dbReference type="InterPro" id="IPR000595">
    <property type="entry name" value="cNMP-bd_dom"/>
</dbReference>
<keyword evidence="4 9" id="KW-0547">Nucleotide-binding</keyword>
<feature type="transmembrane region" description="Helical" evidence="9">
    <location>
        <begin position="173"/>
        <end position="193"/>
    </location>
</feature>
<dbReference type="Proteomes" id="UP000282076">
    <property type="component" value="Unassembled WGS sequence"/>
</dbReference>
<dbReference type="InterPro" id="IPR011989">
    <property type="entry name" value="ARM-like"/>
</dbReference>
<feature type="region of interest" description="Disordered" evidence="10">
    <location>
        <begin position="1022"/>
        <end position="1051"/>
    </location>
</feature>
<dbReference type="GO" id="GO:0005952">
    <property type="term" value="C:cAMP-dependent protein kinase complex"/>
    <property type="evidence" value="ECO:0007669"/>
    <property type="project" value="InterPro"/>
</dbReference>
<evidence type="ECO:0000256" key="8">
    <source>
        <dbReference type="ARBA" id="ARBA00023159"/>
    </source>
</evidence>
<feature type="transmembrane region" description="Helical" evidence="9">
    <location>
        <begin position="234"/>
        <end position="253"/>
    </location>
</feature>
<keyword evidence="3 9" id="KW-0812">Transmembrane</keyword>
<organism evidence="12 13">
    <name type="scientific">Cohnella endophytica</name>
    <dbReference type="NCBI Taxonomy" id="2419778"/>
    <lineage>
        <taxon>Bacteria</taxon>
        <taxon>Bacillati</taxon>
        <taxon>Bacillota</taxon>
        <taxon>Bacilli</taxon>
        <taxon>Bacillales</taxon>
        <taxon>Paenibacillaceae</taxon>
        <taxon>Cohnella</taxon>
    </lineage>
</organism>
<dbReference type="GO" id="GO:0016020">
    <property type="term" value="C:membrane"/>
    <property type="evidence" value="ECO:0007669"/>
    <property type="project" value="UniProtKB-SubCell"/>
</dbReference>
<keyword evidence="5 9" id="KW-0067">ATP-binding</keyword>
<evidence type="ECO:0000256" key="9">
    <source>
        <dbReference type="RuleBase" id="RU363121"/>
    </source>
</evidence>
<feature type="transmembrane region" description="Helical" evidence="9">
    <location>
        <begin position="52"/>
        <end position="71"/>
    </location>
</feature>
<dbReference type="InterPro" id="IPR036259">
    <property type="entry name" value="MFS_trans_sf"/>
</dbReference>
<feature type="transmembrane region" description="Helical" evidence="9">
    <location>
        <begin position="144"/>
        <end position="167"/>
    </location>
</feature>
<dbReference type="Gene3D" id="2.60.120.10">
    <property type="entry name" value="Jelly Rolls"/>
    <property type="match status" value="2"/>
</dbReference>
<evidence type="ECO:0000256" key="10">
    <source>
        <dbReference type="SAM" id="MobiDB-lite"/>
    </source>
</evidence>
<keyword evidence="13" id="KW-1185">Reference proteome</keyword>
<evidence type="ECO:0000313" key="12">
    <source>
        <dbReference type="EMBL" id="RKP50036.1"/>
    </source>
</evidence>
<feature type="transmembrane region" description="Helical" evidence="9">
    <location>
        <begin position="265"/>
        <end position="290"/>
    </location>
</feature>
<dbReference type="InterPro" id="IPR004667">
    <property type="entry name" value="ADP_ATP_car_bac_type"/>
</dbReference>
<comment type="subcellular location">
    <subcellularLocation>
        <location evidence="1 9">Membrane</location>
        <topology evidence="1 9">Multi-pass membrane protein</topology>
    </subcellularLocation>
</comment>
<dbReference type="EMBL" id="RBZM01000008">
    <property type="protein sequence ID" value="RKP50036.1"/>
    <property type="molecule type" value="Genomic_DNA"/>
</dbReference>
<dbReference type="PANTHER" id="PTHR11635">
    <property type="entry name" value="CAMP-DEPENDENT PROTEIN KINASE REGULATORY CHAIN"/>
    <property type="match status" value="1"/>
</dbReference>
<keyword evidence="2 9" id="KW-0813">Transport</keyword>
<dbReference type="GO" id="GO:0030552">
    <property type="term" value="F:cAMP binding"/>
    <property type="evidence" value="ECO:0007669"/>
    <property type="project" value="TreeGrafter"/>
</dbReference>
<dbReference type="Pfam" id="PF00027">
    <property type="entry name" value="cNMP_binding"/>
    <property type="match status" value="2"/>
</dbReference>
<dbReference type="GO" id="GO:0005471">
    <property type="term" value="F:ATP:ADP antiporter activity"/>
    <property type="evidence" value="ECO:0007669"/>
    <property type="project" value="InterPro"/>
</dbReference>
<dbReference type="OrthoDB" id="3525895at2"/>
<evidence type="ECO:0000259" key="11">
    <source>
        <dbReference type="PROSITE" id="PS50042"/>
    </source>
</evidence>
<dbReference type="GO" id="GO:0034236">
    <property type="term" value="F:protein kinase A catalytic subunit binding"/>
    <property type="evidence" value="ECO:0007669"/>
    <property type="project" value="TreeGrafter"/>
</dbReference>
<reference evidence="12 13" key="1">
    <citation type="submission" date="2018-10" db="EMBL/GenBank/DDBJ databases">
        <title>Cohnella sp. M2MS4P-1, whole genome shotgun sequence.</title>
        <authorList>
            <person name="Tuo L."/>
        </authorList>
    </citation>
    <scope>NUCLEOTIDE SEQUENCE [LARGE SCALE GENOMIC DNA]</scope>
    <source>
        <strain evidence="12 13">M2MS4P-1</strain>
    </source>
</reference>
<comment type="caution">
    <text evidence="12">The sequence shown here is derived from an EMBL/GenBank/DDBJ whole genome shotgun (WGS) entry which is preliminary data.</text>
</comment>
<dbReference type="InterPro" id="IPR016024">
    <property type="entry name" value="ARM-type_fold"/>
</dbReference>
<accession>A0A494XMW5</accession>
<dbReference type="RefSeq" id="WP_120978720.1">
    <property type="nucleotide sequence ID" value="NZ_RBZM01000008.1"/>
</dbReference>
<name>A0A494XMW5_9BACL</name>
<feature type="transmembrane region" description="Helical" evidence="9">
    <location>
        <begin position="108"/>
        <end position="132"/>
    </location>
</feature>
<evidence type="ECO:0000256" key="5">
    <source>
        <dbReference type="ARBA" id="ARBA00022840"/>
    </source>
</evidence>